<proteinExistence type="predicted"/>
<dbReference type="InterPro" id="IPR036236">
    <property type="entry name" value="Znf_C2H2_sf"/>
</dbReference>
<organism evidence="2 3">
    <name type="scientific">Candida boidinii</name>
    <name type="common">Yeast</name>
    <dbReference type="NCBI Taxonomy" id="5477"/>
    <lineage>
        <taxon>Eukaryota</taxon>
        <taxon>Fungi</taxon>
        <taxon>Dikarya</taxon>
        <taxon>Ascomycota</taxon>
        <taxon>Saccharomycotina</taxon>
        <taxon>Pichiomycetes</taxon>
        <taxon>Pichiales</taxon>
        <taxon>Pichiaceae</taxon>
        <taxon>Ogataea</taxon>
        <taxon>Ogataea/Candida clade</taxon>
    </lineage>
</organism>
<evidence type="ECO:0000259" key="1">
    <source>
        <dbReference type="PROSITE" id="PS00028"/>
    </source>
</evidence>
<dbReference type="InterPro" id="IPR013087">
    <property type="entry name" value="Znf_C2H2_type"/>
</dbReference>
<dbReference type="Proteomes" id="UP001165120">
    <property type="component" value="Unassembled WGS sequence"/>
</dbReference>
<dbReference type="PANTHER" id="PTHR12805">
    <property type="entry name" value="KIN17 KIN, ANTIGENIC DETERMINANT OF RECA PROTEIN HOMOLOG"/>
    <property type="match status" value="1"/>
</dbReference>
<evidence type="ECO:0000313" key="2">
    <source>
        <dbReference type="EMBL" id="GME67869.1"/>
    </source>
</evidence>
<dbReference type="SUPFAM" id="SSF57667">
    <property type="entry name" value="beta-beta-alpha zinc fingers"/>
    <property type="match status" value="1"/>
</dbReference>
<dbReference type="GO" id="GO:0003690">
    <property type="term" value="F:double-stranded DNA binding"/>
    <property type="evidence" value="ECO:0007669"/>
    <property type="project" value="TreeGrafter"/>
</dbReference>
<dbReference type="PROSITE" id="PS00028">
    <property type="entry name" value="ZINC_FINGER_C2H2_1"/>
    <property type="match status" value="1"/>
</dbReference>
<dbReference type="GO" id="GO:0006260">
    <property type="term" value="P:DNA replication"/>
    <property type="evidence" value="ECO:0007669"/>
    <property type="project" value="TreeGrafter"/>
</dbReference>
<dbReference type="EMBL" id="BSXN01000271">
    <property type="protein sequence ID" value="GME67869.1"/>
    <property type="molecule type" value="Genomic_DNA"/>
</dbReference>
<dbReference type="InterPro" id="IPR037321">
    <property type="entry name" value="KIN17-like"/>
</dbReference>
<feature type="domain" description="C2H2-type" evidence="1">
    <location>
        <begin position="28"/>
        <end position="50"/>
    </location>
</feature>
<sequence length="283" mass="32757">MGKAEYGSAKYVGQKLKSRGLQKLKFYCQICEKQCRDDNGFKCHIQSKSHLSNLQSNLGDSNNNSKSLIEEYSRKFVGDFIKLLKINHGEKFIGYNKFYQEYINDRDHIHLNSTKWKNLTSFVFYLKENRLCQVEVLGKDDGSDGADVNDGERYRIAYIDNSLQSVMKRNQKKKESRDYEDRTSKLLQLQISKAQQEYQQTANTISQESNSNEENKFDLKNHEKVTINLSKEVKVFPSSENNPEETTISGDLDTKKKIIGGFSMKKSVSNQPKKVNIFKKKKL</sequence>
<dbReference type="GO" id="GO:0005634">
    <property type="term" value="C:nucleus"/>
    <property type="evidence" value="ECO:0007669"/>
    <property type="project" value="TreeGrafter"/>
</dbReference>
<accession>A0A9W6SX89</accession>
<dbReference type="PANTHER" id="PTHR12805:SF0">
    <property type="entry name" value="DNA_RNA-BINDING PROTEIN KIN17"/>
    <property type="match status" value="1"/>
</dbReference>
<evidence type="ECO:0000313" key="3">
    <source>
        <dbReference type="Proteomes" id="UP001165120"/>
    </source>
</evidence>
<dbReference type="InterPro" id="IPR038254">
    <property type="entry name" value="KIN17_WH-like_sf"/>
</dbReference>
<dbReference type="InterPro" id="IPR019447">
    <property type="entry name" value="DNA/RNA-bd_Kin17_WH-like_dom"/>
</dbReference>
<name>A0A9W6SX89_CANBO</name>
<protein>
    <submittedName>
        <fullName evidence="2">Unnamed protein product</fullName>
    </submittedName>
</protein>
<dbReference type="GO" id="GO:0006974">
    <property type="term" value="P:DNA damage response"/>
    <property type="evidence" value="ECO:0007669"/>
    <property type="project" value="TreeGrafter"/>
</dbReference>
<dbReference type="InterPro" id="IPR056767">
    <property type="entry name" value="C2H2-Znf_KIN17"/>
</dbReference>
<dbReference type="SMART" id="SM01253">
    <property type="entry name" value="Kin17_mid"/>
    <property type="match status" value="1"/>
</dbReference>
<dbReference type="Pfam" id="PF25095">
    <property type="entry name" value="C2H2-zf_KIN17"/>
    <property type="match status" value="1"/>
</dbReference>
<keyword evidence="3" id="KW-1185">Reference proteome</keyword>
<reference evidence="2" key="1">
    <citation type="submission" date="2023-04" db="EMBL/GenBank/DDBJ databases">
        <title>Candida boidinii NBRC 10035.</title>
        <authorList>
            <person name="Ichikawa N."/>
            <person name="Sato H."/>
            <person name="Tonouchi N."/>
        </authorList>
    </citation>
    <scope>NUCLEOTIDE SEQUENCE</scope>
    <source>
        <strain evidence="2">NBRC 10035</strain>
    </source>
</reference>
<dbReference type="Pfam" id="PF10357">
    <property type="entry name" value="WH_KIN17"/>
    <property type="match status" value="1"/>
</dbReference>
<dbReference type="Gene3D" id="1.10.10.2030">
    <property type="entry name" value="DNA/RNA-binding protein Kin17, conserved domain"/>
    <property type="match status" value="1"/>
</dbReference>
<comment type="caution">
    <text evidence="2">The sequence shown here is derived from an EMBL/GenBank/DDBJ whole genome shotgun (WGS) entry which is preliminary data.</text>
</comment>
<dbReference type="AlphaFoldDB" id="A0A9W6SX89"/>
<gene>
    <name evidence="2" type="ORF">Cboi02_000122300</name>
</gene>